<dbReference type="Gene3D" id="3.90.550.10">
    <property type="entry name" value="Spore Coat Polysaccharide Biosynthesis Protein SpsA, Chain A"/>
    <property type="match status" value="1"/>
</dbReference>
<organism evidence="7 8">
    <name type="scientific">Oxyplasma meridianum</name>
    <dbReference type="NCBI Taxonomy" id="3073602"/>
    <lineage>
        <taxon>Archaea</taxon>
        <taxon>Methanobacteriati</taxon>
        <taxon>Thermoplasmatota</taxon>
        <taxon>Thermoplasmata</taxon>
        <taxon>Thermoplasmatales</taxon>
        <taxon>Thermoplasmataceae</taxon>
        <taxon>Oxyplasma</taxon>
    </lineage>
</organism>
<keyword evidence="3 7" id="KW-0328">Glycosyltransferase</keyword>
<reference evidence="7 8" key="1">
    <citation type="submission" date="2023-09" db="EMBL/GenBank/DDBJ databases">
        <authorList>
            <person name="Golyshina O.V."/>
            <person name="Lunev E.A."/>
            <person name="Bargiela R."/>
            <person name="Gaines M.C."/>
            <person name="Daum B."/>
            <person name="Bale N.J."/>
            <person name="Koenen M."/>
            <person name="Sinninghe Damst J.S."/>
            <person name="Yakimov M."/>
            <person name="Golyshin P.N."/>
        </authorList>
    </citation>
    <scope>NUCLEOTIDE SEQUENCE [LARGE SCALE GENOMIC DNA]</scope>
    <source>
        <strain evidence="7 8">M1</strain>
    </source>
</reference>
<evidence type="ECO:0000256" key="4">
    <source>
        <dbReference type="ARBA" id="ARBA00022679"/>
    </source>
</evidence>
<feature type="transmembrane region" description="Helical" evidence="6">
    <location>
        <begin position="293"/>
        <end position="314"/>
    </location>
</feature>
<sequence>MIYLLIYAVLIASTVVSFIYYVVNSYWSIRYSKEIRNNNVDLSEVTIAIPVYNEDPEIFKECIDSVKKQGCTFLVVGDSSLEPYKTIVEERGGKFVFMKEHGGKKKAMQEEMKYVKTQFVVLMDSDTILPDNAVANMLSHFDDKVGGVGANIGIKRTGSPVSYCSEFVERSREVVFRAMSAHGSVMNLDGACSTYRTELIRSFIMSNEFLGINRKGKTNVLGEDWLLTGCVIKNGYLAVKDYDTRVESYPPKDLGKFVKQNIRWSRSGWRRFGKELTNGTAAKAGKFYTFELVYTYMLPIIALAFILLRGYHFLEINASYLASFNVLGIFTARHFVHVGFFLYSRIGMEFVDLFGTGIFVMGIVDRIRTERLKTLAYGAVAMAIIFATTIYGLATYWKTSNWLSR</sequence>
<name>A0AAX4NGW4_9ARCH</name>
<accession>A0AAX4NGW4</accession>
<feature type="transmembrane region" description="Helical" evidence="6">
    <location>
        <begin position="350"/>
        <end position="369"/>
    </location>
</feature>
<evidence type="ECO:0000256" key="6">
    <source>
        <dbReference type="SAM" id="Phobius"/>
    </source>
</evidence>
<dbReference type="GO" id="GO:0085029">
    <property type="term" value="P:extracellular matrix assembly"/>
    <property type="evidence" value="ECO:0007669"/>
    <property type="project" value="TreeGrafter"/>
</dbReference>
<dbReference type="Proteomes" id="UP001451606">
    <property type="component" value="Chromosome"/>
</dbReference>
<dbReference type="InterPro" id="IPR029044">
    <property type="entry name" value="Nucleotide-diphossugar_trans"/>
</dbReference>
<dbReference type="RefSeq" id="WP_393971038.1">
    <property type="nucleotide sequence ID" value="NZ_CP133772.1"/>
</dbReference>
<dbReference type="Pfam" id="PF13641">
    <property type="entry name" value="Glyco_tranf_2_3"/>
    <property type="match status" value="1"/>
</dbReference>
<dbReference type="EMBL" id="CP133772">
    <property type="protein sequence ID" value="WYY00705.1"/>
    <property type="molecule type" value="Genomic_DNA"/>
</dbReference>
<protein>
    <submittedName>
        <fullName evidence="7">Glycosyltransferase</fullName>
        <ecNumber evidence="7">2.4.-.-</ecNumber>
    </submittedName>
</protein>
<feature type="transmembrane region" description="Helical" evidence="6">
    <location>
        <begin position="375"/>
        <end position="397"/>
    </location>
</feature>
<dbReference type="GO" id="GO:0050501">
    <property type="term" value="F:hyaluronan synthase activity"/>
    <property type="evidence" value="ECO:0007669"/>
    <property type="project" value="TreeGrafter"/>
</dbReference>
<evidence type="ECO:0000256" key="2">
    <source>
        <dbReference type="ARBA" id="ARBA00022475"/>
    </source>
</evidence>
<comment type="subcellular location">
    <subcellularLocation>
        <location evidence="1">Cell membrane</location>
    </subcellularLocation>
</comment>
<keyword evidence="8" id="KW-1185">Reference proteome</keyword>
<feature type="transmembrane region" description="Helical" evidence="6">
    <location>
        <begin position="6"/>
        <end position="23"/>
    </location>
</feature>
<dbReference type="SUPFAM" id="SSF53448">
    <property type="entry name" value="Nucleotide-diphospho-sugar transferases"/>
    <property type="match status" value="1"/>
</dbReference>
<gene>
    <name evidence="7" type="ORF">OXIME_001288</name>
</gene>
<keyword evidence="4 7" id="KW-0808">Transferase</keyword>
<keyword evidence="5 6" id="KW-0472">Membrane</keyword>
<keyword evidence="6" id="KW-0812">Transmembrane</keyword>
<dbReference type="EC" id="2.4.-.-" evidence="7"/>
<evidence type="ECO:0000256" key="5">
    <source>
        <dbReference type="ARBA" id="ARBA00023136"/>
    </source>
</evidence>
<evidence type="ECO:0000313" key="7">
    <source>
        <dbReference type="EMBL" id="WYY00705.1"/>
    </source>
</evidence>
<dbReference type="GO" id="GO:0005886">
    <property type="term" value="C:plasma membrane"/>
    <property type="evidence" value="ECO:0007669"/>
    <property type="project" value="UniProtKB-SubCell"/>
</dbReference>
<keyword evidence="2" id="KW-1003">Cell membrane</keyword>
<dbReference type="GeneID" id="95968025"/>
<dbReference type="KEGG" id="omr:OXIME_001288"/>
<dbReference type="GO" id="GO:0030213">
    <property type="term" value="P:hyaluronan biosynthetic process"/>
    <property type="evidence" value="ECO:0007669"/>
    <property type="project" value="TreeGrafter"/>
</dbReference>
<proteinExistence type="predicted"/>
<dbReference type="PANTHER" id="PTHR22913:SF12">
    <property type="entry name" value="MANNURONAN SYNTHASE"/>
    <property type="match status" value="1"/>
</dbReference>
<evidence type="ECO:0000313" key="8">
    <source>
        <dbReference type="Proteomes" id="UP001451606"/>
    </source>
</evidence>
<dbReference type="PANTHER" id="PTHR22913">
    <property type="entry name" value="HYALURONAN SYNTHASE"/>
    <property type="match status" value="1"/>
</dbReference>
<dbReference type="AlphaFoldDB" id="A0AAX4NGW4"/>
<evidence type="ECO:0000256" key="3">
    <source>
        <dbReference type="ARBA" id="ARBA00022676"/>
    </source>
</evidence>
<evidence type="ECO:0000256" key="1">
    <source>
        <dbReference type="ARBA" id="ARBA00004236"/>
    </source>
</evidence>
<keyword evidence="6" id="KW-1133">Transmembrane helix</keyword>